<accession>A0AAN8ICK5</accession>
<organism evidence="2 3">
    <name type="scientific">Knufia fluminis</name>
    <dbReference type="NCBI Taxonomy" id="191047"/>
    <lineage>
        <taxon>Eukaryota</taxon>
        <taxon>Fungi</taxon>
        <taxon>Dikarya</taxon>
        <taxon>Ascomycota</taxon>
        <taxon>Pezizomycotina</taxon>
        <taxon>Eurotiomycetes</taxon>
        <taxon>Chaetothyriomycetidae</taxon>
        <taxon>Chaetothyriales</taxon>
        <taxon>Trichomeriaceae</taxon>
        <taxon>Knufia</taxon>
    </lineage>
</organism>
<evidence type="ECO:0000313" key="2">
    <source>
        <dbReference type="EMBL" id="KAK5958566.1"/>
    </source>
</evidence>
<sequence>MLNAEQSSGMSRSVNNSGAGLPNVLELDSDMGQLNNQEAGRSTPEAVQNTALDANPCSSAYTDHAHSRRALSAANERKRRSGRGSIGKSSPTTSSTTSPISRRPSSPLRNILGSNQFKATKPDAKQDKSKQLLKLALENATAVKDTKYACRQTHKPRIQYHDHDSVALRIDKNSCALCAMGIPLREDHPNEPESSATDSPQDAFSASLLDALPDFTAQTQEPTARLLPLEQLSHVQLTGGPSGTDTLTTTSTCTHCGYALDQFADLASLTASAAWVVADTQGANCNHYDCYVKVLQGEGVWAADWASLMAILAGRGLFGYTVQR</sequence>
<reference evidence="2 3" key="1">
    <citation type="submission" date="2022-12" db="EMBL/GenBank/DDBJ databases">
        <title>Genomic features and morphological characterization of a novel Knufia sp. strain isolated from spacecraft assembly facility.</title>
        <authorList>
            <person name="Teixeira M."/>
            <person name="Chander A.M."/>
            <person name="Stajich J.E."/>
            <person name="Venkateswaran K."/>
        </authorList>
    </citation>
    <scope>NUCLEOTIDE SEQUENCE [LARGE SCALE GENOMIC DNA]</scope>
    <source>
        <strain evidence="2 3">FJI-L2-BK-P2</strain>
    </source>
</reference>
<feature type="compositionally biased region" description="Polar residues" evidence="1">
    <location>
        <begin position="32"/>
        <end position="61"/>
    </location>
</feature>
<proteinExistence type="predicted"/>
<evidence type="ECO:0000313" key="3">
    <source>
        <dbReference type="Proteomes" id="UP001316803"/>
    </source>
</evidence>
<dbReference type="EMBL" id="JAKLMC020000001">
    <property type="protein sequence ID" value="KAK5958566.1"/>
    <property type="molecule type" value="Genomic_DNA"/>
</dbReference>
<feature type="compositionally biased region" description="Low complexity" evidence="1">
    <location>
        <begin position="86"/>
        <end position="107"/>
    </location>
</feature>
<gene>
    <name evidence="2" type="ORF">OHC33_000409</name>
</gene>
<keyword evidence="3" id="KW-1185">Reference proteome</keyword>
<comment type="caution">
    <text evidence="2">The sequence shown here is derived from an EMBL/GenBank/DDBJ whole genome shotgun (WGS) entry which is preliminary data.</text>
</comment>
<feature type="compositionally biased region" description="Polar residues" evidence="1">
    <location>
        <begin position="1"/>
        <end position="18"/>
    </location>
</feature>
<feature type="region of interest" description="Disordered" evidence="1">
    <location>
        <begin position="1"/>
        <end position="126"/>
    </location>
</feature>
<dbReference type="AlphaFoldDB" id="A0AAN8ICK5"/>
<evidence type="ECO:0000256" key="1">
    <source>
        <dbReference type="SAM" id="MobiDB-lite"/>
    </source>
</evidence>
<dbReference type="Proteomes" id="UP001316803">
    <property type="component" value="Unassembled WGS sequence"/>
</dbReference>
<protein>
    <submittedName>
        <fullName evidence="2">Uncharacterized protein</fullName>
    </submittedName>
</protein>
<name>A0AAN8ICK5_9EURO</name>